<reference evidence="2" key="1">
    <citation type="submission" date="2018-05" db="EMBL/GenBank/DDBJ databases">
        <authorList>
            <person name="Lanie J.A."/>
            <person name="Ng W.-L."/>
            <person name="Kazmierczak K.M."/>
            <person name="Andrzejewski T.M."/>
            <person name="Davidsen T.M."/>
            <person name="Wayne K.J."/>
            <person name="Tettelin H."/>
            <person name="Glass J.I."/>
            <person name="Rusch D."/>
            <person name="Podicherti R."/>
            <person name="Tsui H.-C.T."/>
            <person name="Winkler M.E."/>
        </authorList>
    </citation>
    <scope>NUCLEOTIDE SEQUENCE</scope>
</reference>
<dbReference type="InterPro" id="IPR002109">
    <property type="entry name" value="Glutaredoxin"/>
</dbReference>
<name>A0A383D9C7_9ZZZZ</name>
<dbReference type="EMBL" id="UINC01215415">
    <property type="protein sequence ID" value="SVE41082.1"/>
    <property type="molecule type" value="Genomic_DNA"/>
</dbReference>
<dbReference type="Gene3D" id="3.40.30.10">
    <property type="entry name" value="Glutaredoxin"/>
    <property type="match status" value="1"/>
</dbReference>
<dbReference type="SUPFAM" id="SSF52833">
    <property type="entry name" value="Thioredoxin-like"/>
    <property type="match status" value="1"/>
</dbReference>
<dbReference type="PROSITE" id="PS51353">
    <property type="entry name" value="ARSC"/>
    <property type="match status" value="1"/>
</dbReference>
<dbReference type="InterPro" id="IPR006660">
    <property type="entry name" value="Arsenate_reductase-like"/>
</dbReference>
<evidence type="ECO:0000313" key="2">
    <source>
        <dbReference type="EMBL" id="SVE41082.1"/>
    </source>
</evidence>
<feature type="domain" description="Glutaredoxin" evidence="1">
    <location>
        <begin position="5"/>
        <end position="58"/>
    </location>
</feature>
<gene>
    <name evidence="2" type="ORF">METZ01_LOCUS493936</name>
</gene>
<evidence type="ECO:0000259" key="1">
    <source>
        <dbReference type="Pfam" id="PF00462"/>
    </source>
</evidence>
<sequence length="97" mass="10958">MQESVVLYWQPGCTSCLRAKEFLKANGVDFKSINVAEEPDKLEELGKHGIQSVPVLRRGNSFLYAQVLREMAEFLHIKSKMATPLPIEILVTKLDVI</sequence>
<protein>
    <recommendedName>
        <fullName evidence="1">Glutaredoxin domain-containing protein</fullName>
    </recommendedName>
</protein>
<feature type="non-terminal residue" evidence="2">
    <location>
        <position position="97"/>
    </location>
</feature>
<dbReference type="PROSITE" id="PS51354">
    <property type="entry name" value="GLUTAREDOXIN_2"/>
    <property type="match status" value="1"/>
</dbReference>
<accession>A0A383D9C7</accession>
<dbReference type="Pfam" id="PF00462">
    <property type="entry name" value="Glutaredoxin"/>
    <property type="match status" value="1"/>
</dbReference>
<dbReference type="InterPro" id="IPR036249">
    <property type="entry name" value="Thioredoxin-like_sf"/>
</dbReference>
<proteinExistence type="predicted"/>
<organism evidence="2">
    <name type="scientific">marine metagenome</name>
    <dbReference type="NCBI Taxonomy" id="408172"/>
    <lineage>
        <taxon>unclassified sequences</taxon>
        <taxon>metagenomes</taxon>
        <taxon>ecological metagenomes</taxon>
    </lineage>
</organism>
<dbReference type="AlphaFoldDB" id="A0A383D9C7"/>
<dbReference type="CDD" id="cd02976">
    <property type="entry name" value="NrdH"/>
    <property type="match status" value="1"/>
</dbReference>